<evidence type="ECO:0000259" key="2">
    <source>
        <dbReference type="PROSITE" id="PS50835"/>
    </source>
</evidence>
<feature type="domain" description="Ig-like" evidence="2">
    <location>
        <begin position="616"/>
        <end position="698"/>
    </location>
</feature>
<gene>
    <name evidence="3" type="ORF">B4U80_13367</name>
</gene>
<dbReference type="InterPro" id="IPR013783">
    <property type="entry name" value="Ig-like_fold"/>
</dbReference>
<dbReference type="InterPro" id="IPR036179">
    <property type="entry name" value="Ig-like_dom_sf"/>
</dbReference>
<dbReference type="AlphaFoldDB" id="A0A443S7G2"/>
<dbReference type="InterPro" id="IPR003599">
    <property type="entry name" value="Ig_sub"/>
</dbReference>
<evidence type="ECO:0000313" key="4">
    <source>
        <dbReference type="Proteomes" id="UP000288716"/>
    </source>
</evidence>
<accession>A0A443S7G2</accession>
<dbReference type="InterPro" id="IPR007110">
    <property type="entry name" value="Ig-like_dom"/>
</dbReference>
<reference evidence="3 4" key="1">
    <citation type="journal article" date="2018" name="Gigascience">
        <title>Genomes of trombidid mites reveal novel predicted allergens and laterally-transferred genes associated with secondary metabolism.</title>
        <authorList>
            <person name="Dong X."/>
            <person name="Chaisiri K."/>
            <person name="Xia D."/>
            <person name="Armstrong S.D."/>
            <person name="Fang Y."/>
            <person name="Donnelly M.J."/>
            <person name="Kadowaki T."/>
            <person name="McGarry J.W."/>
            <person name="Darby A.C."/>
            <person name="Makepeace B.L."/>
        </authorList>
    </citation>
    <scope>NUCLEOTIDE SEQUENCE [LARGE SCALE GENOMIC DNA]</scope>
    <source>
        <strain evidence="3">UoL-UT</strain>
    </source>
</reference>
<feature type="chain" id="PRO_5019547716" description="Ig-like domain-containing protein" evidence="1">
    <location>
        <begin position="23"/>
        <end position="819"/>
    </location>
</feature>
<sequence length="819" mass="94818">MNQSSIILTTLLIATLFHFVFNNCENEWRKVGDIYIGKKEIKFCEIRADYSQAVIECEKLGSNVLNIANNEIFLNIIKRVVEQKIGKTVDFRVGKIDEFKCVDYFVALDETRIRNCNDPVRYFFCEKQVEQPNIENVNEEKNFKDDEEFEMSEKCQNESDRLNKELQALFNISEGHNKKITQIHSSVSSLKNEFRKLDSTVVSLTNLTSSGHQHFNFKILSLSDYFNRNLNKIEQCLENVSTLEKKVLDTSKISNEINNLKENFKFYKEQMEKNIFKLITNRTDLSNLKIQLISFENKINDKFNQLNESLTPMEDRIMFKASDLTKDLDNNLKVLEMKFNAELERKPRHENDETLANNDLVADSDSLSSKLANMNVQLMKFDDKLNETFYTLNENLKTVENRITLKVAQLKKDSDNKIEKVDKNVQKSNETCHTELENFKHEIKNCSVTELMSCALKNSIEETEEEQSELVQVTETHINCSEEVAQFHSLLSNFSQLQNELQLMRFTVEELKQNFTKLAINSKSESEENKVSSFENLNMINRSVEIGDELELNCKSDDITNSYNWTLNGFKLEHFENMSSINISAILPNIGIYKCESSVNDEHYVKTFSVMLNSIPKVNLSENVVAKLGENVRLDCFFNGPSDMVGLFLFENNSRLVGSNKYKLERTSERTSLIIHRVTIEDFTGYKCIIHRKKFRLDTVVQLIASKPDNVKIETGFLNSLVQVNISFSTTISEYNVEYFLTNLETAKTSVTHFDEFVKFESDKTKSHVTYAKDEVDMEYNSKFRLKAKISSKAFETVVVTHNFSTPMICKETVEVKAE</sequence>
<dbReference type="VEuPathDB" id="VectorBase:LDEU008554"/>
<dbReference type="EMBL" id="NCKV01006367">
    <property type="protein sequence ID" value="RWS23486.1"/>
    <property type="molecule type" value="Genomic_DNA"/>
</dbReference>
<comment type="caution">
    <text evidence="3">The sequence shown here is derived from an EMBL/GenBank/DDBJ whole genome shotgun (WGS) entry which is preliminary data.</text>
</comment>
<keyword evidence="1" id="KW-0732">Signal</keyword>
<dbReference type="SMART" id="SM00409">
    <property type="entry name" value="IG"/>
    <property type="match status" value="2"/>
</dbReference>
<protein>
    <recommendedName>
        <fullName evidence="2">Ig-like domain-containing protein</fullName>
    </recommendedName>
</protein>
<dbReference type="Proteomes" id="UP000288716">
    <property type="component" value="Unassembled WGS sequence"/>
</dbReference>
<evidence type="ECO:0000256" key="1">
    <source>
        <dbReference type="SAM" id="SignalP"/>
    </source>
</evidence>
<evidence type="ECO:0000313" key="3">
    <source>
        <dbReference type="EMBL" id="RWS23486.1"/>
    </source>
</evidence>
<keyword evidence="4" id="KW-1185">Reference proteome</keyword>
<dbReference type="SUPFAM" id="SSF48726">
    <property type="entry name" value="Immunoglobulin"/>
    <property type="match status" value="2"/>
</dbReference>
<feature type="signal peptide" evidence="1">
    <location>
        <begin position="1"/>
        <end position="22"/>
    </location>
</feature>
<organism evidence="3 4">
    <name type="scientific">Leptotrombidium deliense</name>
    <dbReference type="NCBI Taxonomy" id="299467"/>
    <lineage>
        <taxon>Eukaryota</taxon>
        <taxon>Metazoa</taxon>
        <taxon>Ecdysozoa</taxon>
        <taxon>Arthropoda</taxon>
        <taxon>Chelicerata</taxon>
        <taxon>Arachnida</taxon>
        <taxon>Acari</taxon>
        <taxon>Acariformes</taxon>
        <taxon>Trombidiformes</taxon>
        <taxon>Prostigmata</taxon>
        <taxon>Anystina</taxon>
        <taxon>Parasitengona</taxon>
        <taxon>Trombiculoidea</taxon>
        <taxon>Trombiculidae</taxon>
        <taxon>Leptotrombidium</taxon>
    </lineage>
</organism>
<dbReference type="Gene3D" id="2.60.40.10">
    <property type="entry name" value="Immunoglobulins"/>
    <property type="match status" value="1"/>
</dbReference>
<proteinExistence type="predicted"/>
<name>A0A443S7G2_9ACAR</name>
<feature type="non-terminal residue" evidence="3">
    <location>
        <position position="819"/>
    </location>
</feature>
<dbReference type="PROSITE" id="PS50835">
    <property type="entry name" value="IG_LIKE"/>
    <property type="match status" value="1"/>
</dbReference>